<evidence type="ECO:0000256" key="7">
    <source>
        <dbReference type="ARBA" id="ARBA00022679"/>
    </source>
</evidence>
<dbReference type="GO" id="GO:0005737">
    <property type="term" value="C:cytoplasm"/>
    <property type="evidence" value="ECO:0007669"/>
    <property type="project" value="UniProtKB-SubCell"/>
</dbReference>
<dbReference type="GO" id="GO:0032259">
    <property type="term" value="P:methylation"/>
    <property type="evidence" value="ECO:0007669"/>
    <property type="project" value="UniProtKB-KW"/>
</dbReference>
<evidence type="ECO:0000256" key="6">
    <source>
        <dbReference type="ARBA" id="ARBA00022603"/>
    </source>
</evidence>
<dbReference type="InterPro" id="IPR029063">
    <property type="entry name" value="SAM-dependent_MTases_sf"/>
</dbReference>
<evidence type="ECO:0000256" key="3">
    <source>
        <dbReference type="ARBA" id="ARBA00011914"/>
    </source>
</evidence>
<gene>
    <name evidence="9" type="ORF">SI8410_02002699</name>
</gene>
<evidence type="ECO:0000313" key="9">
    <source>
        <dbReference type="EMBL" id="CAA7391386.1"/>
    </source>
</evidence>
<keyword evidence="8" id="KW-0539">Nucleus</keyword>
<keyword evidence="6" id="KW-0489">Methyltransferase</keyword>
<comment type="subcellular location">
    <subcellularLocation>
        <location evidence="2">Cytoplasm</location>
    </subcellularLocation>
    <subcellularLocation>
        <location evidence="1">Nucleus</location>
    </subcellularLocation>
</comment>
<dbReference type="Gene3D" id="3.40.50.150">
    <property type="entry name" value="Vaccinia Virus protein VP39"/>
    <property type="match status" value="1"/>
</dbReference>
<dbReference type="GO" id="GO:0005634">
    <property type="term" value="C:nucleus"/>
    <property type="evidence" value="ECO:0007669"/>
    <property type="project" value="UniProtKB-SubCell"/>
</dbReference>
<dbReference type="OrthoDB" id="413520at2759"/>
<name>A0A7I8K2T3_SPIIN</name>
<dbReference type="Pfam" id="PF10294">
    <property type="entry name" value="Methyltransf_16"/>
    <property type="match status" value="1"/>
</dbReference>
<dbReference type="Proteomes" id="UP000663760">
    <property type="component" value="Chromosome 2"/>
</dbReference>
<evidence type="ECO:0000256" key="5">
    <source>
        <dbReference type="ARBA" id="ARBA00022490"/>
    </source>
</evidence>
<sequence>MEREGPRSASSAPPSSLRWEILRGAFLARSTPPSSPHASSQVDRKIISRRTSSHFNMIPRHFISENFSGALDVPLEVRHSDSKRDISVLYKLPVMTAHSLVLTQRMENEVDLKDFEISNQFNIDNTGLLCCWPSEDILAHFCLKNKDIFSGKKVIELGSGYGLAGLAIAAGTDAREVVISDGNPQVVDYLQLNIDTNIRSFGDKKVKAMTLHWDQKLDSCMLSSFDAIVASDCTFFKEFHEALALTVKSLLKNSERSTAILLSPRRGDSLDKFLVKVEEIGMRSEVVENYDPAVWQRHLMFLSGEDKSWPNYDEDHFYPLLVKLSFGDPTEAPFLQTLPGN</sequence>
<evidence type="ECO:0000256" key="2">
    <source>
        <dbReference type="ARBA" id="ARBA00004496"/>
    </source>
</evidence>
<dbReference type="EMBL" id="LR746265">
    <property type="protein sequence ID" value="CAA7391386.1"/>
    <property type="molecule type" value="Genomic_DNA"/>
</dbReference>
<dbReference type="InterPro" id="IPR019410">
    <property type="entry name" value="Methyltransf_16"/>
</dbReference>
<keyword evidence="5" id="KW-0963">Cytoplasm</keyword>
<evidence type="ECO:0000256" key="8">
    <source>
        <dbReference type="ARBA" id="ARBA00023242"/>
    </source>
</evidence>
<dbReference type="SUPFAM" id="SSF53335">
    <property type="entry name" value="S-adenosyl-L-methionine-dependent methyltransferases"/>
    <property type="match status" value="1"/>
</dbReference>
<keyword evidence="7" id="KW-0808">Transferase</keyword>
<evidence type="ECO:0000256" key="1">
    <source>
        <dbReference type="ARBA" id="ARBA00004123"/>
    </source>
</evidence>
<reference evidence="9" key="1">
    <citation type="submission" date="2020-02" db="EMBL/GenBank/DDBJ databases">
        <authorList>
            <person name="Scholz U."/>
            <person name="Mascher M."/>
            <person name="Fiebig A."/>
        </authorList>
    </citation>
    <scope>NUCLEOTIDE SEQUENCE</scope>
</reference>
<accession>A0A7I8K2T3</accession>
<keyword evidence="10" id="KW-1185">Reference proteome</keyword>
<protein>
    <recommendedName>
        <fullName evidence="4">Calmodulin-lysine N-methyltransferase</fullName>
        <ecNumber evidence="3">2.1.1.60</ecNumber>
    </recommendedName>
</protein>
<dbReference type="PANTHER" id="PTHR13539">
    <property type="entry name" value="CALMODULIN-LYSINE N-METHYLTRANSFERASE"/>
    <property type="match status" value="1"/>
</dbReference>
<evidence type="ECO:0000313" key="10">
    <source>
        <dbReference type="Proteomes" id="UP000663760"/>
    </source>
</evidence>
<dbReference type="InterPro" id="IPR025800">
    <property type="entry name" value="CaM-Lys-N-MeTrfase"/>
</dbReference>
<dbReference type="GO" id="GO:0018025">
    <property type="term" value="F:calmodulin-lysine N-methyltransferase activity"/>
    <property type="evidence" value="ECO:0007669"/>
    <property type="project" value="UniProtKB-EC"/>
</dbReference>
<organism evidence="9 10">
    <name type="scientific">Spirodela intermedia</name>
    <name type="common">Intermediate duckweed</name>
    <dbReference type="NCBI Taxonomy" id="51605"/>
    <lineage>
        <taxon>Eukaryota</taxon>
        <taxon>Viridiplantae</taxon>
        <taxon>Streptophyta</taxon>
        <taxon>Embryophyta</taxon>
        <taxon>Tracheophyta</taxon>
        <taxon>Spermatophyta</taxon>
        <taxon>Magnoliopsida</taxon>
        <taxon>Liliopsida</taxon>
        <taxon>Araceae</taxon>
        <taxon>Lemnoideae</taxon>
        <taxon>Spirodela</taxon>
    </lineage>
</organism>
<evidence type="ECO:0000256" key="4">
    <source>
        <dbReference type="ARBA" id="ARBA00020594"/>
    </source>
</evidence>
<proteinExistence type="predicted"/>
<dbReference type="AlphaFoldDB" id="A0A7I8K2T3"/>
<dbReference type="PANTHER" id="PTHR13539:SF3">
    <property type="entry name" value="CALMODULIN-LYSINE N-METHYLTRANSFERASE"/>
    <property type="match status" value="1"/>
</dbReference>
<dbReference type="EC" id="2.1.1.60" evidence="3"/>
<dbReference type="CDD" id="cd02440">
    <property type="entry name" value="AdoMet_MTases"/>
    <property type="match status" value="1"/>
</dbReference>